<comment type="function">
    <text evidence="2">Catalyzes the reduction of dTDP-6-deoxy-L-lyxo-4-hexulose to yield dTDP-L-rhamnose.</text>
</comment>
<gene>
    <name evidence="4" type="ORF">HS096_01720</name>
</gene>
<evidence type="ECO:0000259" key="3">
    <source>
        <dbReference type="Pfam" id="PF04321"/>
    </source>
</evidence>
<dbReference type="PANTHER" id="PTHR10491:SF4">
    <property type="entry name" value="METHIONINE ADENOSYLTRANSFERASE 2 SUBUNIT BETA"/>
    <property type="match status" value="1"/>
</dbReference>
<feature type="domain" description="RmlD-like substrate binding" evidence="3">
    <location>
        <begin position="31"/>
        <end position="273"/>
    </location>
</feature>
<protein>
    <recommendedName>
        <fullName evidence="2">dTDP-4-dehydrorhamnose reductase</fullName>
        <ecNumber evidence="2">1.1.1.133</ecNumber>
    </recommendedName>
</protein>
<keyword evidence="2" id="KW-0560">Oxidoreductase</keyword>
<dbReference type="InterPro" id="IPR029903">
    <property type="entry name" value="RmlD-like-bd"/>
</dbReference>
<evidence type="ECO:0000256" key="1">
    <source>
        <dbReference type="ARBA" id="ARBA00010944"/>
    </source>
</evidence>
<evidence type="ECO:0000313" key="4">
    <source>
        <dbReference type="EMBL" id="MBE7525093.1"/>
    </source>
</evidence>
<evidence type="ECO:0000313" key="5">
    <source>
        <dbReference type="Proteomes" id="UP000710385"/>
    </source>
</evidence>
<comment type="similarity">
    <text evidence="1 2">Belongs to the dTDP-4-dehydrorhamnose reductase family.</text>
</comment>
<proteinExistence type="inferred from homology"/>
<dbReference type="GO" id="GO:0048269">
    <property type="term" value="C:methionine adenosyltransferase complex"/>
    <property type="evidence" value="ECO:0007669"/>
    <property type="project" value="TreeGrafter"/>
</dbReference>
<sequence>MSRILIFGPGYLGNAFNNVWDDAVLTLERADDPAGIERALDEHSPEFVLSAVGKTGRPNVDWCESNQLETIRGNVLAPLMLAEACQKRGIHMTHLASGCIFYGESPDPAGWREDDFANPSAMYSRSKYSADLVLATLRNVAIVRLRMPIDGKPGPRNLITKLAHYPKIVDVENSVTVVPDLINAVRQLMEKRGQGVFHAVNDGTMRHRDLMALYKELVDPEHRNEWISTDELVSQGLAVKGRSNCILQNNRLKELGIEMRPIHVALRECMERYAEAVKVSKM</sequence>
<dbReference type="Gene3D" id="3.40.50.720">
    <property type="entry name" value="NAD(P)-binding Rossmann-like Domain"/>
    <property type="match status" value="1"/>
</dbReference>
<dbReference type="GO" id="GO:0048270">
    <property type="term" value="F:methionine adenosyltransferase regulator activity"/>
    <property type="evidence" value="ECO:0007669"/>
    <property type="project" value="TreeGrafter"/>
</dbReference>
<accession>A0A928TSS2</accession>
<dbReference type="PANTHER" id="PTHR10491">
    <property type="entry name" value="DTDP-4-DEHYDRORHAMNOSE REDUCTASE"/>
    <property type="match status" value="1"/>
</dbReference>
<evidence type="ECO:0000256" key="2">
    <source>
        <dbReference type="RuleBase" id="RU364082"/>
    </source>
</evidence>
<dbReference type="InterPro" id="IPR005913">
    <property type="entry name" value="dTDP_dehydrorham_reduct"/>
</dbReference>
<dbReference type="GO" id="GO:0006556">
    <property type="term" value="P:S-adenosylmethionine biosynthetic process"/>
    <property type="evidence" value="ECO:0007669"/>
    <property type="project" value="TreeGrafter"/>
</dbReference>
<comment type="caution">
    <text evidence="4">The sequence shown here is derived from an EMBL/GenBank/DDBJ whole genome shotgun (WGS) entry which is preliminary data.</text>
</comment>
<comment type="pathway">
    <text evidence="2">Carbohydrate biosynthesis; dTDP-L-rhamnose biosynthesis.</text>
</comment>
<dbReference type="EMBL" id="JABTTY010000001">
    <property type="protein sequence ID" value="MBE7525093.1"/>
    <property type="molecule type" value="Genomic_DNA"/>
</dbReference>
<dbReference type="GO" id="GO:0008831">
    <property type="term" value="F:dTDP-4-dehydrorhamnose reductase activity"/>
    <property type="evidence" value="ECO:0007669"/>
    <property type="project" value="UniProtKB-EC"/>
</dbReference>
<keyword evidence="2" id="KW-0521">NADP</keyword>
<name>A0A928TSS2_UNCKA</name>
<dbReference type="Pfam" id="PF04321">
    <property type="entry name" value="RmlD_sub_bind"/>
    <property type="match status" value="1"/>
</dbReference>
<dbReference type="AlphaFoldDB" id="A0A928TSS2"/>
<dbReference type="Proteomes" id="UP000710385">
    <property type="component" value="Unassembled WGS sequence"/>
</dbReference>
<reference evidence="4" key="1">
    <citation type="submission" date="2020-05" db="EMBL/GenBank/DDBJ databases">
        <title>High-Quality Genomes of Partial-Nitritation/Anammox System by Hierarchical Clustering Based Hybrid Assembly.</title>
        <authorList>
            <person name="Liu L."/>
            <person name="Wang Y."/>
            <person name="Che Y."/>
            <person name="Chen Y."/>
            <person name="Xia Y."/>
            <person name="Luo R."/>
            <person name="Cheng S.H."/>
            <person name="Zheng C."/>
            <person name="Zhang T."/>
        </authorList>
    </citation>
    <scope>NUCLEOTIDE SEQUENCE</scope>
    <source>
        <strain evidence="4">H1_PAT1</strain>
    </source>
</reference>
<dbReference type="SUPFAM" id="SSF51735">
    <property type="entry name" value="NAD(P)-binding Rossmann-fold domains"/>
    <property type="match status" value="1"/>
</dbReference>
<organism evidence="4 5">
    <name type="scientific">candidate division WWE3 bacterium</name>
    <dbReference type="NCBI Taxonomy" id="2053526"/>
    <lineage>
        <taxon>Bacteria</taxon>
        <taxon>Katanobacteria</taxon>
    </lineage>
</organism>
<dbReference type="InterPro" id="IPR036291">
    <property type="entry name" value="NAD(P)-bd_dom_sf"/>
</dbReference>
<dbReference type="EC" id="1.1.1.133" evidence="2"/>